<dbReference type="GO" id="GO:0005543">
    <property type="term" value="F:phospholipid binding"/>
    <property type="evidence" value="ECO:0007669"/>
    <property type="project" value="TreeGrafter"/>
</dbReference>
<evidence type="ECO:0000259" key="7">
    <source>
        <dbReference type="PROSITE" id="PS51741"/>
    </source>
</evidence>
<dbReference type="AlphaFoldDB" id="A0AAV5UJ34"/>
<gene>
    <name evidence="8" type="ORF">PENTCL1PPCAC_28439</name>
</gene>
<dbReference type="FunFam" id="2.30.30.40:FF:000324">
    <property type="entry name" value="SH3 domain-containing protein"/>
    <property type="match status" value="1"/>
</dbReference>
<dbReference type="InterPro" id="IPR036028">
    <property type="entry name" value="SH3-like_dom_sf"/>
</dbReference>
<dbReference type="SMART" id="SM00055">
    <property type="entry name" value="FCH"/>
    <property type="match status" value="1"/>
</dbReference>
<dbReference type="FunFam" id="1.20.1270.60:FF:000009">
    <property type="entry name" value="Protein kinase C and casein kinase substrate in neurons 2"/>
    <property type="match status" value="1"/>
</dbReference>
<comment type="subcellular location">
    <subcellularLocation>
        <location evidence="1">Endomembrane system</location>
        <topology evidence="1">Peripheral membrane protein</topology>
    </subcellularLocation>
</comment>
<evidence type="ECO:0000259" key="6">
    <source>
        <dbReference type="PROSITE" id="PS50002"/>
    </source>
</evidence>
<dbReference type="InterPro" id="IPR001060">
    <property type="entry name" value="FCH_dom"/>
</dbReference>
<sequence>ILLQKKRTTRVVLGYPNRSAMAEPAGGFWEIGAYRTNVKRIRDGMDQIDELSRMAKERAEIEKQYVKSLQAFSDRWRGQVDRTVPEGAIKRGWMTLVEESEALSVQHGRARDRLLDEIVKTLALFRKENHKPSAFRSPKEIREIEEAFEKAQKHWRKLFDRVESAKKAYHGACRSEKSAGVLVQNAQADTAVTPDAVNKMKERLQKAKDDVVKTRKHYEIQLQEIAQYRGPYIENMSFVFEKCQLGEMKRAKFLVEMMAGHESVMADLVRNSKFINLHNEMEQKFKATNESVLQSDLKQWSTQFGVDAPTLWPTYEEYSPEMRQISNSKTASKDSGGVVLTRQIIKNEEVSLPVSTRTSTIDSSKRNSVIPDPPKPSNYSDSGTSTYDSRKSADKAPKIEDVKGTQEKWEQTDSQPATTPDSAKFADFDDDAPVAPVRGRDARVLYDYAPMEDDEIALKKGEIIELLSEPDSLGWCQGRAGAACGLFPASYVQTV</sequence>
<dbReference type="EMBL" id="BTSX01000006">
    <property type="protein sequence ID" value="GMT06265.1"/>
    <property type="molecule type" value="Genomic_DNA"/>
</dbReference>
<dbReference type="PANTHER" id="PTHR23065">
    <property type="entry name" value="PROLINE-SERINE-THREONINE PHOSPHATASE INTERACTING PROTEIN 1"/>
    <property type="match status" value="1"/>
</dbReference>
<dbReference type="GO" id="GO:0030100">
    <property type="term" value="P:regulation of endocytosis"/>
    <property type="evidence" value="ECO:0007669"/>
    <property type="project" value="TreeGrafter"/>
</dbReference>
<dbReference type="GO" id="GO:0097320">
    <property type="term" value="P:plasma membrane tubulation"/>
    <property type="evidence" value="ECO:0007669"/>
    <property type="project" value="TreeGrafter"/>
</dbReference>
<name>A0AAV5UJ34_9BILA</name>
<keyword evidence="9" id="KW-1185">Reference proteome</keyword>
<dbReference type="Pfam" id="PF00018">
    <property type="entry name" value="SH3_1"/>
    <property type="match status" value="1"/>
</dbReference>
<dbReference type="Proteomes" id="UP001432027">
    <property type="component" value="Unassembled WGS sequence"/>
</dbReference>
<evidence type="ECO:0000313" key="8">
    <source>
        <dbReference type="EMBL" id="GMT06265.1"/>
    </source>
</evidence>
<dbReference type="PRINTS" id="PR00452">
    <property type="entry name" value="SH3DOMAIN"/>
</dbReference>
<feature type="compositionally biased region" description="Basic and acidic residues" evidence="5">
    <location>
        <begin position="388"/>
        <end position="411"/>
    </location>
</feature>
<feature type="compositionally biased region" description="Polar residues" evidence="5">
    <location>
        <begin position="377"/>
        <end position="387"/>
    </location>
</feature>
<dbReference type="Gene3D" id="2.30.30.40">
    <property type="entry name" value="SH3 Domains"/>
    <property type="match status" value="1"/>
</dbReference>
<feature type="region of interest" description="Disordered" evidence="5">
    <location>
        <begin position="351"/>
        <end position="434"/>
    </location>
</feature>
<keyword evidence="2 3" id="KW-0728">SH3 domain</keyword>
<reference evidence="8" key="1">
    <citation type="submission" date="2023-10" db="EMBL/GenBank/DDBJ databases">
        <title>Genome assembly of Pristionchus species.</title>
        <authorList>
            <person name="Yoshida K."/>
            <person name="Sommer R.J."/>
        </authorList>
    </citation>
    <scope>NUCLEOTIDE SEQUENCE</scope>
    <source>
        <strain evidence="8">RS0144</strain>
    </source>
</reference>
<evidence type="ECO:0000256" key="4">
    <source>
        <dbReference type="PROSITE-ProRule" id="PRU01077"/>
    </source>
</evidence>
<evidence type="ECO:0000256" key="1">
    <source>
        <dbReference type="ARBA" id="ARBA00004184"/>
    </source>
</evidence>
<feature type="compositionally biased region" description="Polar residues" evidence="5">
    <location>
        <begin position="412"/>
        <end position="421"/>
    </location>
</feature>
<organism evidence="8 9">
    <name type="scientific">Pristionchus entomophagus</name>
    <dbReference type="NCBI Taxonomy" id="358040"/>
    <lineage>
        <taxon>Eukaryota</taxon>
        <taxon>Metazoa</taxon>
        <taxon>Ecdysozoa</taxon>
        <taxon>Nematoda</taxon>
        <taxon>Chromadorea</taxon>
        <taxon>Rhabditida</taxon>
        <taxon>Rhabditina</taxon>
        <taxon>Diplogasteromorpha</taxon>
        <taxon>Diplogasteroidea</taxon>
        <taxon>Neodiplogasteridae</taxon>
        <taxon>Pristionchus</taxon>
    </lineage>
</organism>
<dbReference type="GO" id="GO:0007010">
    <property type="term" value="P:cytoskeleton organization"/>
    <property type="evidence" value="ECO:0007669"/>
    <property type="project" value="TreeGrafter"/>
</dbReference>
<evidence type="ECO:0000313" key="9">
    <source>
        <dbReference type="Proteomes" id="UP001432027"/>
    </source>
</evidence>
<evidence type="ECO:0000256" key="3">
    <source>
        <dbReference type="PROSITE-ProRule" id="PRU00192"/>
    </source>
</evidence>
<dbReference type="SMART" id="SM00326">
    <property type="entry name" value="SH3"/>
    <property type="match status" value="1"/>
</dbReference>
<protein>
    <submittedName>
        <fullName evidence="8">Uncharacterized protein</fullName>
    </submittedName>
</protein>
<feature type="compositionally biased region" description="Polar residues" evidence="5">
    <location>
        <begin position="353"/>
        <end position="362"/>
    </location>
</feature>
<dbReference type="InterPro" id="IPR027267">
    <property type="entry name" value="AH/BAR_dom_sf"/>
</dbReference>
<comment type="caution">
    <text evidence="8">The sequence shown here is derived from an EMBL/GenBank/DDBJ whole genome shotgun (WGS) entry which is preliminary data.</text>
</comment>
<dbReference type="GO" id="GO:0005768">
    <property type="term" value="C:endosome"/>
    <property type="evidence" value="ECO:0007669"/>
    <property type="project" value="TreeGrafter"/>
</dbReference>
<feature type="non-terminal residue" evidence="8">
    <location>
        <position position="1"/>
    </location>
</feature>
<keyword evidence="4" id="KW-0175">Coiled coil</keyword>
<feature type="domain" description="SH3" evidence="6">
    <location>
        <begin position="437"/>
        <end position="495"/>
    </location>
</feature>
<dbReference type="Gene3D" id="1.20.1270.60">
    <property type="entry name" value="Arfaptin homology (AH) domain/BAR domain"/>
    <property type="match status" value="1"/>
</dbReference>
<accession>A0AAV5UJ34</accession>
<dbReference type="Pfam" id="PF00611">
    <property type="entry name" value="FCH"/>
    <property type="match status" value="1"/>
</dbReference>
<dbReference type="InterPro" id="IPR031160">
    <property type="entry name" value="F_BAR_dom"/>
</dbReference>
<evidence type="ECO:0000256" key="2">
    <source>
        <dbReference type="ARBA" id="ARBA00022443"/>
    </source>
</evidence>
<dbReference type="PROSITE" id="PS50002">
    <property type="entry name" value="SH3"/>
    <property type="match status" value="1"/>
</dbReference>
<dbReference type="SUPFAM" id="SSF50044">
    <property type="entry name" value="SH3-domain"/>
    <property type="match status" value="1"/>
</dbReference>
<dbReference type="InterPro" id="IPR001452">
    <property type="entry name" value="SH3_domain"/>
</dbReference>
<feature type="domain" description="F-BAR" evidence="7">
    <location>
        <begin position="21"/>
        <end position="293"/>
    </location>
</feature>
<dbReference type="PROSITE" id="PS51741">
    <property type="entry name" value="F_BAR"/>
    <property type="match status" value="1"/>
</dbReference>
<dbReference type="SUPFAM" id="SSF103657">
    <property type="entry name" value="BAR/IMD domain-like"/>
    <property type="match status" value="1"/>
</dbReference>
<evidence type="ECO:0000256" key="5">
    <source>
        <dbReference type="SAM" id="MobiDB-lite"/>
    </source>
</evidence>
<dbReference type="GO" id="GO:0005886">
    <property type="term" value="C:plasma membrane"/>
    <property type="evidence" value="ECO:0007669"/>
    <property type="project" value="TreeGrafter"/>
</dbReference>
<dbReference type="PANTHER" id="PTHR23065:SF11">
    <property type="entry name" value="SYNDAPIN, ISOFORM C"/>
    <property type="match status" value="1"/>
</dbReference>
<proteinExistence type="predicted"/>